<name>A0A6J7UFW9_9ZZZZ</name>
<proteinExistence type="predicted"/>
<dbReference type="AlphaFoldDB" id="A0A6J7UFW9"/>
<gene>
    <name evidence="1" type="ORF">UFOPK4358_00612</name>
</gene>
<reference evidence="1" key="1">
    <citation type="submission" date="2020-05" db="EMBL/GenBank/DDBJ databases">
        <authorList>
            <person name="Chiriac C."/>
            <person name="Salcher M."/>
            <person name="Ghai R."/>
            <person name="Kavagutti S V."/>
        </authorList>
    </citation>
    <scope>NUCLEOTIDE SEQUENCE</scope>
</reference>
<evidence type="ECO:0000313" key="1">
    <source>
        <dbReference type="EMBL" id="CAB5064182.1"/>
    </source>
</evidence>
<protein>
    <submittedName>
        <fullName evidence="1">Unannotated protein</fullName>
    </submittedName>
</protein>
<organism evidence="1">
    <name type="scientific">freshwater metagenome</name>
    <dbReference type="NCBI Taxonomy" id="449393"/>
    <lineage>
        <taxon>unclassified sequences</taxon>
        <taxon>metagenomes</taxon>
        <taxon>ecological metagenomes</taxon>
    </lineage>
</organism>
<sequence length="43" mass="4666">MPSKVTDPTLVRWSLTAAMVLGVTSPSKRIKVGKLNESLPEKV</sequence>
<dbReference type="EMBL" id="CAFBQQ010000089">
    <property type="protein sequence ID" value="CAB5064182.1"/>
    <property type="molecule type" value="Genomic_DNA"/>
</dbReference>
<accession>A0A6J7UFW9</accession>